<organism evidence="2">
    <name type="scientific">Anopheles sinensis</name>
    <name type="common">Mosquito</name>
    <dbReference type="NCBI Taxonomy" id="74873"/>
    <lineage>
        <taxon>Eukaryota</taxon>
        <taxon>Metazoa</taxon>
        <taxon>Ecdysozoa</taxon>
        <taxon>Arthropoda</taxon>
        <taxon>Hexapoda</taxon>
        <taxon>Insecta</taxon>
        <taxon>Pterygota</taxon>
        <taxon>Neoptera</taxon>
        <taxon>Endopterygota</taxon>
        <taxon>Diptera</taxon>
        <taxon>Nematocera</taxon>
        <taxon>Culicoidea</taxon>
        <taxon>Culicidae</taxon>
        <taxon>Anophelinae</taxon>
        <taxon>Anopheles</taxon>
    </lineage>
</organism>
<protein>
    <submittedName>
        <fullName evidence="2 3">Uncharacterized protein</fullName>
    </submittedName>
</protein>
<proteinExistence type="predicted"/>
<dbReference type="EMBL" id="ATLV01023215">
    <property type="status" value="NOT_ANNOTATED_CDS"/>
    <property type="molecule type" value="Genomic_DNA"/>
</dbReference>
<dbReference type="EnsemblMetazoa" id="ASIC016613-RA">
    <property type="protein sequence ID" value="ASIC016613-PA"/>
    <property type="gene ID" value="ASIC016613"/>
</dbReference>
<reference evidence="3" key="2">
    <citation type="submission" date="2020-05" db="UniProtKB">
        <authorList>
            <consortium name="EnsemblMetazoa"/>
        </authorList>
    </citation>
    <scope>IDENTIFICATION</scope>
</reference>
<evidence type="ECO:0000256" key="1">
    <source>
        <dbReference type="SAM" id="MobiDB-lite"/>
    </source>
</evidence>
<dbReference type="Proteomes" id="UP000030765">
    <property type="component" value="Unassembled WGS sequence"/>
</dbReference>
<name>A0A084WEH9_ANOSI</name>
<evidence type="ECO:0000313" key="2">
    <source>
        <dbReference type="EMBL" id="KFB48623.1"/>
    </source>
</evidence>
<accession>A0A084WEH9</accession>
<dbReference type="AlphaFoldDB" id="A0A084WEH9"/>
<gene>
    <name evidence="2" type="ORF">ZHAS_00016613</name>
</gene>
<evidence type="ECO:0000313" key="3">
    <source>
        <dbReference type="EnsemblMetazoa" id="ASIC016613-PA"/>
    </source>
</evidence>
<keyword evidence="4" id="KW-1185">Reference proteome</keyword>
<reference evidence="2 4" key="1">
    <citation type="journal article" date="2014" name="BMC Genomics">
        <title>Genome sequence of Anopheles sinensis provides insight into genetics basis of mosquito competence for malaria parasites.</title>
        <authorList>
            <person name="Zhou D."/>
            <person name="Zhang D."/>
            <person name="Ding G."/>
            <person name="Shi L."/>
            <person name="Hou Q."/>
            <person name="Ye Y."/>
            <person name="Xu Y."/>
            <person name="Zhou H."/>
            <person name="Xiong C."/>
            <person name="Li S."/>
            <person name="Yu J."/>
            <person name="Hong S."/>
            <person name="Yu X."/>
            <person name="Zou P."/>
            <person name="Chen C."/>
            <person name="Chang X."/>
            <person name="Wang W."/>
            <person name="Lv Y."/>
            <person name="Sun Y."/>
            <person name="Ma L."/>
            <person name="Shen B."/>
            <person name="Zhu C."/>
        </authorList>
    </citation>
    <scope>NUCLEOTIDE SEQUENCE [LARGE SCALE GENOMIC DNA]</scope>
</reference>
<sequence>MSNHPMTAIRTQPHKESRAESSVRKCEERKKIDDLRSSDSAIVEVSRCADVEVHASLLDRVGETYSHSHSFD</sequence>
<dbReference type="VEuPathDB" id="VectorBase:ASIC016613"/>
<feature type="region of interest" description="Disordered" evidence="1">
    <location>
        <begin position="1"/>
        <end position="27"/>
    </location>
</feature>
<dbReference type="EMBL" id="KE525341">
    <property type="protein sequence ID" value="KFB48623.1"/>
    <property type="molecule type" value="Genomic_DNA"/>
</dbReference>
<feature type="compositionally biased region" description="Basic and acidic residues" evidence="1">
    <location>
        <begin position="13"/>
        <end position="27"/>
    </location>
</feature>
<evidence type="ECO:0000313" key="4">
    <source>
        <dbReference type="Proteomes" id="UP000030765"/>
    </source>
</evidence>